<dbReference type="OrthoDB" id="5181746at2"/>
<dbReference type="CDD" id="cd02956">
    <property type="entry name" value="ybbN"/>
    <property type="match status" value="1"/>
</dbReference>
<feature type="region of interest" description="Disordered" evidence="1">
    <location>
        <begin position="158"/>
        <end position="180"/>
    </location>
</feature>
<dbReference type="InterPro" id="IPR011990">
    <property type="entry name" value="TPR-like_helical_dom_sf"/>
</dbReference>
<dbReference type="EMBL" id="RCUV01000007">
    <property type="protein sequence ID" value="RLP71621.1"/>
    <property type="molecule type" value="Genomic_DNA"/>
</dbReference>
<dbReference type="Gene3D" id="3.40.30.10">
    <property type="entry name" value="Glutaredoxin"/>
    <property type="match status" value="1"/>
</dbReference>
<organism evidence="2 3">
    <name type="scientific">Mycetocola manganoxydans</name>
    <dbReference type="NCBI Taxonomy" id="699879"/>
    <lineage>
        <taxon>Bacteria</taxon>
        <taxon>Bacillati</taxon>
        <taxon>Actinomycetota</taxon>
        <taxon>Actinomycetes</taxon>
        <taxon>Micrococcales</taxon>
        <taxon>Microbacteriaceae</taxon>
        <taxon>Mycetocola</taxon>
    </lineage>
</organism>
<comment type="caution">
    <text evidence="2">The sequence shown here is derived from an EMBL/GenBank/DDBJ whole genome shotgun (WGS) entry which is preliminary data.</text>
</comment>
<proteinExistence type="predicted"/>
<dbReference type="InterPro" id="IPR036249">
    <property type="entry name" value="Thioredoxin-like_sf"/>
</dbReference>
<name>A0A3L6ZVN3_9MICO</name>
<dbReference type="AlphaFoldDB" id="A0A3L6ZVN3"/>
<dbReference type="Proteomes" id="UP000270299">
    <property type="component" value="Unassembled WGS sequence"/>
</dbReference>
<accession>A0A3L6ZVN3</accession>
<protein>
    <submittedName>
        <fullName evidence="2">Co-chaperone YbbN</fullName>
    </submittedName>
</protein>
<sequence length="313" mass="32815">MSGMQPAAEHLRGAIDLSSLVNRNAPGTPAAPTAGATAAPAAPGASVDLPGLVLEGTDATFSQFLDLSARVPILVDLYAGSPTPGFDTIVKTYGGRLVLVTVDVTTNVQLRQAFQVQSVPAAVALIGGRPLQLFAGALPEDQVRQVLDQVLQAAGQSGVTGTASVPDTADAEPVEPPLPPLHAEAYDAIEQGDYPRAISAYKTAIAQNPTDKMAVAGLAQVSLLHRLQGKTIEQIRSAGADSSDLDAQLDVADLDLSGGHVEDAFDRLLTRFETSDADDRNVIRTRLLELFEVAGLDDPRVVRARARLTNLLF</sequence>
<evidence type="ECO:0000313" key="2">
    <source>
        <dbReference type="EMBL" id="RLP71621.1"/>
    </source>
</evidence>
<dbReference type="SUPFAM" id="SSF52833">
    <property type="entry name" value="Thioredoxin-like"/>
    <property type="match status" value="1"/>
</dbReference>
<keyword evidence="3" id="KW-1185">Reference proteome</keyword>
<reference evidence="2 3" key="1">
    <citation type="submission" date="2018-10" db="EMBL/GenBank/DDBJ databases">
        <authorList>
            <person name="Li J."/>
        </authorList>
    </citation>
    <scope>NUCLEOTIDE SEQUENCE [LARGE SCALE GENOMIC DNA]</scope>
    <source>
        <strain evidence="2 3">CCTCC AB209002</strain>
    </source>
</reference>
<dbReference type="RefSeq" id="WP_121672641.1">
    <property type="nucleotide sequence ID" value="NZ_BMXM01000001.1"/>
</dbReference>
<dbReference type="Pfam" id="PF14561">
    <property type="entry name" value="TPR_20"/>
    <property type="match status" value="1"/>
</dbReference>
<evidence type="ECO:0000256" key="1">
    <source>
        <dbReference type="SAM" id="MobiDB-lite"/>
    </source>
</evidence>
<evidence type="ECO:0000313" key="3">
    <source>
        <dbReference type="Proteomes" id="UP000270299"/>
    </source>
</evidence>
<gene>
    <name evidence="2" type="ORF">D9V29_07120</name>
</gene>
<dbReference type="Gene3D" id="1.25.40.10">
    <property type="entry name" value="Tetratricopeptide repeat domain"/>
    <property type="match status" value="1"/>
</dbReference>